<name>K4BJR6_SOLLC</name>
<reference evidence="2" key="2">
    <citation type="submission" date="2015-06" db="UniProtKB">
        <authorList>
            <consortium name="EnsemblPlants"/>
        </authorList>
    </citation>
    <scope>IDENTIFICATION</scope>
    <source>
        <strain evidence="2">cv. Heinz 1706</strain>
    </source>
</reference>
<accession>K4BJR6</accession>
<reference evidence="2" key="1">
    <citation type="journal article" date="2012" name="Nature">
        <title>The tomato genome sequence provides insights into fleshy fruit evolution.</title>
        <authorList>
            <consortium name="Tomato Genome Consortium"/>
        </authorList>
    </citation>
    <scope>NUCLEOTIDE SEQUENCE [LARGE SCALE GENOMIC DNA]</scope>
    <source>
        <strain evidence="2">cv. Heinz 1706</strain>
    </source>
</reference>
<protein>
    <submittedName>
        <fullName evidence="2">Uncharacterized protein</fullName>
    </submittedName>
</protein>
<dbReference type="InParanoid" id="K4BJR6"/>
<proteinExistence type="predicted"/>
<organism evidence="2">
    <name type="scientific">Solanum lycopersicum</name>
    <name type="common">Tomato</name>
    <name type="synonym">Lycopersicon esculentum</name>
    <dbReference type="NCBI Taxonomy" id="4081"/>
    <lineage>
        <taxon>Eukaryota</taxon>
        <taxon>Viridiplantae</taxon>
        <taxon>Streptophyta</taxon>
        <taxon>Embryophyta</taxon>
        <taxon>Tracheophyta</taxon>
        <taxon>Spermatophyta</taxon>
        <taxon>Magnoliopsida</taxon>
        <taxon>eudicotyledons</taxon>
        <taxon>Gunneridae</taxon>
        <taxon>Pentapetalae</taxon>
        <taxon>asterids</taxon>
        <taxon>lamiids</taxon>
        <taxon>Solanales</taxon>
        <taxon>Solanaceae</taxon>
        <taxon>Solanoideae</taxon>
        <taxon>Solaneae</taxon>
        <taxon>Solanum</taxon>
        <taxon>Solanum subgen. Lycopersicon</taxon>
    </lineage>
</organism>
<feature type="region of interest" description="Disordered" evidence="1">
    <location>
        <begin position="46"/>
        <end position="68"/>
    </location>
</feature>
<dbReference type="AlphaFoldDB" id="K4BJR6"/>
<dbReference type="PhylomeDB" id="K4BJR6"/>
<dbReference type="HOGENOM" id="CLU_1879038_0_0_1"/>
<keyword evidence="3" id="KW-1185">Reference proteome</keyword>
<dbReference type="Gramene" id="Solyc03g098520.1.1">
    <property type="protein sequence ID" value="Solyc03g098520.1.1"/>
    <property type="gene ID" value="Solyc03g098520.1"/>
</dbReference>
<dbReference type="PaxDb" id="4081-Solyc03g098520.1.1"/>
<dbReference type="eggNOG" id="ENOG502T1EV">
    <property type="taxonomic scope" value="Eukaryota"/>
</dbReference>
<dbReference type="EnsemblPlants" id="Solyc03g098520.1.1">
    <property type="protein sequence ID" value="Solyc03g098520.1.1"/>
    <property type="gene ID" value="Solyc03g098520.1"/>
</dbReference>
<sequence length="136" mass="15343">MVNGYKQIVDTIMIQASMNPFSNCHENSLTLQENQVKRHRKHILTTYSRKRNKKKDVSKDAGVDPPISGLVPTEEIEINMDDANIPIVNSISIEETEIDMELSVESEFCVTGYHGKLPLAVLMGKKRLRTISSMNP</sequence>
<dbReference type="Proteomes" id="UP000004994">
    <property type="component" value="Chromosome 3"/>
</dbReference>
<evidence type="ECO:0000313" key="2">
    <source>
        <dbReference type="EnsemblPlants" id="Solyc03g098520.1.1"/>
    </source>
</evidence>
<evidence type="ECO:0000313" key="3">
    <source>
        <dbReference type="Proteomes" id="UP000004994"/>
    </source>
</evidence>
<evidence type="ECO:0000256" key="1">
    <source>
        <dbReference type="SAM" id="MobiDB-lite"/>
    </source>
</evidence>